<dbReference type="InterPro" id="IPR041898">
    <property type="entry name" value="MAGE_WH1"/>
</dbReference>
<feature type="domain" description="MAGE" evidence="2">
    <location>
        <begin position="75"/>
        <end position="260"/>
    </location>
</feature>
<name>A0ABM3GQ43_NEOLC</name>
<reference evidence="4" key="1">
    <citation type="submission" date="2025-08" db="UniProtKB">
        <authorList>
            <consortium name="RefSeq"/>
        </authorList>
    </citation>
    <scope>IDENTIFICATION</scope>
    <source>
        <tissue evidence="4">Thorax and Abdomen</tissue>
    </source>
</reference>
<dbReference type="InterPro" id="IPR002190">
    <property type="entry name" value="MHD_dom"/>
</dbReference>
<dbReference type="GeneID" id="107222689"/>
<dbReference type="Gene3D" id="1.10.10.1210">
    <property type="entry name" value="MAGE homology domain, winged helix WH2 motif"/>
    <property type="match status" value="1"/>
</dbReference>
<keyword evidence="3" id="KW-1185">Reference proteome</keyword>
<dbReference type="Pfam" id="PF01454">
    <property type="entry name" value="MAGE"/>
    <property type="match status" value="1"/>
</dbReference>
<dbReference type="PROSITE" id="PS50838">
    <property type="entry name" value="MAGE"/>
    <property type="match status" value="1"/>
</dbReference>
<organism evidence="3 4">
    <name type="scientific">Neodiprion lecontei</name>
    <name type="common">Redheaded pine sawfly</name>
    <dbReference type="NCBI Taxonomy" id="441921"/>
    <lineage>
        <taxon>Eukaryota</taxon>
        <taxon>Metazoa</taxon>
        <taxon>Ecdysozoa</taxon>
        <taxon>Arthropoda</taxon>
        <taxon>Hexapoda</taxon>
        <taxon>Insecta</taxon>
        <taxon>Pterygota</taxon>
        <taxon>Neoptera</taxon>
        <taxon>Endopterygota</taxon>
        <taxon>Hymenoptera</taxon>
        <taxon>Tenthredinoidea</taxon>
        <taxon>Diprionidae</taxon>
        <taxon>Diprioninae</taxon>
        <taxon>Neodiprion</taxon>
    </lineage>
</organism>
<evidence type="ECO:0000313" key="4">
    <source>
        <dbReference type="RefSeq" id="XP_046602387.1"/>
    </source>
</evidence>
<evidence type="ECO:0000313" key="3">
    <source>
        <dbReference type="Proteomes" id="UP000829291"/>
    </source>
</evidence>
<evidence type="ECO:0000256" key="1">
    <source>
        <dbReference type="SAM" id="MobiDB-lite"/>
    </source>
</evidence>
<dbReference type="Gene3D" id="1.10.10.1200">
    <property type="entry name" value="MAGE homology domain, winged helix WH1 motif"/>
    <property type="match status" value="1"/>
</dbReference>
<dbReference type="Proteomes" id="UP000829291">
    <property type="component" value="Chromosome 1"/>
</dbReference>
<dbReference type="InterPro" id="IPR037445">
    <property type="entry name" value="MAGE"/>
</dbReference>
<gene>
    <name evidence="4" type="primary">LOC107222689</name>
</gene>
<evidence type="ECO:0000259" key="2">
    <source>
        <dbReference type="PROSITE" id="PS50838"/>
    </source>
</evidence>
<dbReference type="PANTHER" id="PTHR11736:SF14">
    <property type="entry name" value="NSE3 HOMOLOG, SMC5-SMC6 COMPLEX COMPONENT"/>
    <property type="match status" value="1"/>
</dbReference>
<dbReference type="RefSeq" id="XP_046602387.1">
    <property type="nucleotide sequence ID" value="XM_046746431.1"/>
</dbReference>
<dbReference type="InterPro" id="IPR041899">
    <property type="entry name" value="MAGE_WH2"/>
</dbReference>
<feature type="compositionally biased region" description="Low complexity" evidence="1">
    <location>
        <begin position="36"/>
        <end position="47"/>
    </location>
</feature>
<feature type="compositionally biased region" description="Low complexity" evidence="1">
    <location>
        <begin position="8"/>
        <end position="24"/>
    </location>
</feature>
<protein>
    <submittedName>
        <fullName evidence="4">Non-structural maintenance of chromosomes element 3 homolog isoform X2</fullName>
    </submittedName>
</protein>
<feature type="region of interest" description="Disordered" evidence="1">
    <location>
        <begin position="1"/>
        <end position="72"/>
    </location>
</feature>
<accession>A0ABM3GQ43</accession>
<feature type="compositionally biased region" description="Polar residues" evidence="1">
    <location>
        <begin position="59"/>
        <end position="69"/>
    </location>
</feature>
<proteinExistence type="predicted"/>
<dbReference type="SMART" id="SM01373">
    <property type="entry name" value="MAGE"/>
    <property type="match status" value="1"/>
</dbReference>
<sequence length="274" mass="31418">MSQRNHNTRSTAQSTQSSTRNTSSVKRSTRNASQASKTNTKNTSPTSQRTQQNDDDEYMTQSQATQSKDLTAEEENQLVGSVIRYLLAVDRTKHVIQRPQLVKNVFGTYNKHYRKIMTIVKATLTQVFGFNLVEFETGKYILTNAITMNPPHLSCPESEKPCRILLILVLAHIFMLDGICKEDGFKTQMFGDVHKIITVEFVKQQYLKMPKIGSSDPPAYEFHWGVRAEEEVSKRHLLEFVSKMYNDRPIKSWPKQFNALNESECQSIESEDDN</sequence>
<dbReference type="PANTHER" id="PTHR11736">
    <property type="entry name" value="MELANOMA-ASSOCIATED ANTIGEN MAGE ANTIGEN"/>
    <property type="match status" value="1"/>
</dbReference>